<dbReference type="HOGENOM" id="CLU_1136837_0_0_0"/>
<gene>
    <name evidence="1" type="ordered locus">SULAZ_0389</name>
</gene>
<evidence type="ECO:0000313" key="1">
    <source>
        <dbReference type="EMBL" id="ACN98944.1"/>
    </source>
</evidence>
<dbReference type="OrthoDB" id="1845327at2"/>
<accession>C1DTE7</accession>
<dbReference type="Proteomes" id="UP000001369">
    <property type="component" value="Chromosome"/>
</dbReference>
<sequence>MEFKFDNIDQELYNLIKLKDNVINISNYQFIEPVGMAILKALVLSENVNVENYGNTKSYMDTLFNKEYDSSKSYIPIENVRYGSIDKSTKHVTNLLLKHKDFQNLSAEDRKDLYDYLYYMISELLNNALNHSLSHIGAIVAGQYFPNLKKIQLCVVDKGVGFLHNIKRKYNVSSESEAILKAIEKGVSCPPPKLYSSSVNNAGYGLFVLTEIIKHTRGRLKIISNDGIVYIDENNEIHLKDNISSDWKGSIVVFELYEKNINFSKDEFFRIYIYQDNEDTEDIFI</sequence>
<dbReference type="InterPro" id="IPR036890">
    <property type="entry name" value="HATPase_C_sf"/>
</dbReference>
<dbReference type="EMBL" id="CP001229">
    <property type="protein sequence ID" value="ACN98944.1"/>
    <property type="molecule type" value="Genomic_DNA"/>
</dbReference>
<reference evidence="1 2" key="1">
    <citation type="journal article" date="2009" name="J. Bacteriol.">
        <title>Complete and draft genome sequences of six members of the Aquificales.</title>
        <authorList>
            <person name="Reysenbach A.L."/>
            <person name="Hamamura N."/>
            <person name="Podar M."/>
            <person name="Griffiths E."/>
            <person name="Ferreira S."/>
            <person name="Hochstein R."/>
            <person name="Heidelberg J."/>
            <person name="Johnson J."/>
            <person name="Mead D."/>
            <person name="Pohorille A."/>
            <person name="Sarmiento M."/>
            <person name="Schweighofer K."/>
            <person name="Seshadri R."/>
            <person name="Voytek M.A."/>
        </authorList>
    </citation>
    <scope>NUCLEOTIDE SEQUENCE [LARGE SCALE GENOMIC DNA]</scope>
    <source>
        <strain evidence="2">Az-Fu1 / DSM 15241 / OCM 825</strain>
    </source>
</reference>
<organism evidence="1 2">
    <name type="scientific">Sulfurihydrogenibium azorense (strain DSM 15241 / OCM 825 / Az-Fu1)</name>
    <dbReference type="NCBI Taxonomy" id="204536"/>
    <lineage>
        <taxon>Bacteria</taxon>
        <taxon>Pseudomonadati</taxon>
        <taxon>Aquificota</taxon>
        <taxon>Aquificia</taxon>
        <taxon>Aquificales</taxon>
        <taxon>Hydrogenothermaceae</taxon>
        <taxon>Sulfurihydrogenibium</taxon>
    </lineage>
</organism>
<dbReference type="KEGG" id="saf:SULAZ_0389"/>
<name>C1DTE7_SULAA</name>
<dbReference type="Gene3D" id="3.30.565.10">
    <property type="entry name" value="Histidine kinase-like ATPase, C-terminal domain"/>
    <property type="match status" value="1"/>
</dbReference>
<proteinExistence type="predicted"/>
<dbReference type="eggNOG" id="COG0642">
    <property type="taxonomic scope" value="Bacteria"/>
</dbReference>
<dbReference type="AlphaFoldDB" id="C1DTE7"/>
<protein>
    <submittedName>
        <fullName evidence="1">Uncharacterized protein</fullName>
    </submittedName>
</protein>
<dbReference type="STRING" id="204536.SULAZ_0389"/>
<dbReference type="RefSeq" id="WP_012674264.1">
    <property type="nucleotide sequence ID" value="NC_012438.1"/>
</dbReference>
<keyword evidence="2" id="KW-1185">Reference proteome</keyword>
<dbReference type="SUPFAM" id="SSF55874">
    <property type="entry name" value="ATPase domain of HSP90 chaperone/DNA topoisomerase II/histidine kinase"/>
    <property type="match status" value="1"/>
</dbReference>
<evidence type="ECO:0000313" key="2">
    <source>
        <dbReference type="Proteomes" id="UP000001369"/>
    </source>
</evidence>